<keyword evidence="3" id="KW-0175">Coiled coil</keyword>
<protein>
    <recommendedName>
        <fullName evidence="5">Flagellar hook-associated protein 2</fullName>
        <shortName evidence="5">HAP2</shortName>
    </recommendedName>
    <alternativeName>
        <fullName evidence="5">Flagellar cap protein</fullName>
    </alternativeName>
</protein>
<dbReference type="EMBL" id="JAJAWG010000001">
    <property type="protein sequence ID" value="MCB5194786.1"/>
    <property type="molecule type" value="Genomic_DNA"/>
</dbReference>
<dbReference type="InterPro" id="IPR040026">
    <property type="entry name" value="FliD"/>
</dbReference>
<evidence type="ECO:0000259" key="7">
    <source>
        <dbReference type="Pfam" id="PF07195"/>
    </source>
</evidence>
<name>A0ABS8BGE4_9NEIS</name>
<sequence length="495" mass="51675">MALTSSGLGSGLDVAGIVSSLMKVERAPLGKLDTKEAGIQAKISALGTVKGSISALRTAMVALQDMSKFVGLKASSSDSSFASLSVTAGAAAGAYSLEVQELANSQKLTSKSGVFTADSQILATSAALGGKGKITITFGDANGTSAFIPNTTKTPVNIDLDPGSDGNLTLAEVRDQINAKDVGVTASLIQAANGDVRLSLLSKDTGKANGIKIDVAAPGVATDLNKLTYDPDALTAGFEVLAGNEAKDATFILNGVSIQRSSNTIADVVSNATITLNKKTTAAINLEVKSDSASVSSMVDALVKAYNDTNKMLNDASAYNAETKQTAILNGDSTIRSAQTAIRNLLGISIEGTGDLQTMMGIGVSVQRDGSLKFDKSKLEKSIAADPANVAKFFGAYDKVANSTIVPETAKTGIAYQFDQILKRLVDTKGTFDSKVDGLKSSVKNIGQQRELLTRRFDSVEKRYREQFTMLDINVAKMQQTSGWLSQQLANLPKG</sequence>
<comment type="subunit">
    <text evidence="2 5">Homopentamer.</text>
</comment>
<keyword evidence="8" id="KW-0969">Cilium</keyword>
<dbReference type="RefSeq" id="WP_226762612.1">
    <property type="nucleotide sequence ID" value="NZ_JAJAWG010000001.1"/>
</dbReference>
<evidence type="ECO:0000256" key="5">
    <source>
        <dbReference type="RuleBase" id="RU362066"/>
    </source>
</evidence>
<organism evidence="8 9">
    <name type="scientific">Deefgea salmonis</name>
    <dbReference type="NCBI Taxonomy" id="2875502"/>
    <lineage>
        <taxon>Bacteria</taxon>
        <taxon>Pseudomonadati</taxon>
        <taxon>Pseudomonadota</taxon>
        <taxon>Betaproteobacteria</taxon>
        <taxon>Neisseriales</taxon>
        <taxon>Chitinibacteraceae</taxon>
        <taxon>Deefgea</taxon>
    </lineage>
</organism>
<evidence type="ECO:0000256" key="1">
    <source>
        <dbReference type="ARBA" id="ARBA00009764"/>
    </source>
</evidence>
<feature type="domain" description="Flagellar hook-associated protein 2 C-terminal" evidence="7">
    <location>
        <begin position="246"/>
        <end position="480"/>
    </location>
</feature>
<evidence type="ECO:0000256" key="2">
    <source>
        <dbReference type="ARBA" id="ARBA00011255"/>
    </source>
</evidence>
<keyword evidence="8" id="KW-0966">Cell projection</keyword>
<comment type="similarity">
    <text evidence="1 5">Belongs to the FliD family.</text>
</comment>
<keyword evidence="9" id="KW-1185">Reference proteome</keyword>
<proteinExistence type="inferred from homology"/>
<reference evidence="8 9" key="1">
    <citation type="submission" date="2021-10" db="EMBL/GenBank/DDBJ databases">
        <authorList>
            <person name="Chen M."/>
        </authorList>
    </citation>
    <scope>NUCLEOTIDE SEQUENCE [LARGE SCALE GENOMIC DNA]</scope>
    <source>
        <strain evidence="8 9">H3-26</strain>
    </source>
</reference>
<comment type="function">
    <text evidence="5">Required for morphogenesis and for the elongation of the flagellar filament by facilitating polymerization of the flagellin monomers at the tip of growing filament. Forms a capping structure, which prevents flagellin subunits (transported through the central channel of the flagellum) from leaking out without polymerization at the distal end.</text>
</comment>
<accession>A0ABS8BGE4</accession>
<comment type="caution">
    <text evidence="8">The sequence shown here is derived from an EMBL/GenBank/DDBJ whole genome shotgun (WGS) entry which is preliminary data.</text>
</comment>
<evidence type="ECO:0000256" key="4">
    <source>
        <dbReference type="ARBA" id="ARBA00023143"/>
    </source>
</evidence>
<dbReference type="Pfam" id="PF07195">
    <property type="entry name" value="FliD_C"/>
    <property type="match status" value="1"/>
</dbReference>
<keyword evidence="8" id="KW-0282">Flagellum</keyword>
<evidence type="ECO:0000256" key="3">
    <source>
        <dbReference type="ARBA" id="ARBA00023054"/>
    </source>
</evidence>
<feature type="domain" description="Flagellar hook-associated protein 2 N-terminal" evidence="6">
    <location>
        <begin position="10"/>
        <end position="106"/>
    </location>
</feature>
<comment type="subcellular location">
    <subcellularLocation>
        <location evidence="5">Secreted</location>
    </subcellularLocation>
    <subcellularLocation>
        <location evidence="5">Bacterial flagellum</location>
    </subcellularLocation>
</comment>
<evidence type="ECO:0000313" key="8">
    <source>
        <dbReference type="EMBL" id="MCB5194786.1"/>
    </source>
</evidence>
<dbReference type="Pfam" id="PF02465">
    <property type="entry name" value="FliD_N"/>
    <property type="match status" value="1"/>
</dbReference>
<dbReference type="InterPro" id="IPR003481">
    <property type="entry name" value="FliD_N"/>
</dbReference>
<evidence type="ECO:0000259" key="6">
    <source>
        <dbReference type="Pfam" id="PF02465"/>
    </source>
</evidence>
<gene>
    <name evidence="8" type="primary">fliD</name>
    <name evidence="8" type="ORF">LG219_00595</name>
</gene>
<evidence type="ECO:0000313" key="9">
    <source>
        <dbReference type="Proteomes" id="UP001198034"/>
    </source>
</evidence>
<dbReference type="PANTHER" id="PTHR30288:SF0">
    <property type="entry name" value="FLAGELLAR HOOK-ASSOCIATED PROTEIN 2"/>
    <property type="match status" value="1"/>
</dbReference>
<keyword evidence="5" id="KW-0964">Secreted</keyword>
<keyword evidence="4 5" id="KW-0975">Bacterial flagellum</keyword>
<dbReference type="Proteomes" id="UP001198034">
    <property type="component" value="Unassembled WGS sequence"/>
</dbReference>
<dbReference type="InterPro" id="IPR010809">
    <property type="entry name" value="FliD_C"/>
</dbReference>
<dbReference type="PANTHER" id="PTHR30288">
    <property type="entry name" value="FLAGELLAR CAP/ASSEMBLY PROTEIN FLID"/>
    <property type="match status" value="1"/>
</dbReference>